<evidence type="ECO:0000313" key="3">
    <source>
        <dbReference type="Proteomes" id="UP001476798"/>
    </source>
</evidence>
<feature type="chain" id="PRO_5045177759" description="Secreted protein" evidence="1">
    <location>
        <begin position="24"/>
        <end position="126"/>
    </location>
</feature>
<dbReference type="EMBL" id="JAHRIO010038263">
    <property type="protein sequence ID" value="MEQ2170317.1"/>
    <property type="molecule type" value="Genomic_DNA"/>
</dbReference>
<gene>
    <name evidence="2" type="ORF">GOODEAATRI_034228</name>
</gene>
<proteinExistence type="predicted"/>
<reference evidence="2 3" key="1">
    <citation type="submission" date="2021-06" db="EMBL/GenBank/DDBJ databases">
        <authorList>
            <person name="Palmer J.M."/>
        </authorList>
    </citation>
    <scope>NUCLEOTIDE SEQUENCE [LARGE SCALE GENOMIC DNA]</scope>
    <source>
        <strain evidence="2 3">GA_2019</strain>
        <tissue evidence="2">Muscle</tissue>
    </source>
</reference>
<feature type="signal peptide" evidence="1">
    <location>
        <begin position="1"/>
        <end position="23"/>
    </location>
</feature>
<dbReference type="Proteomes" id="UP001476798">
    <property type="component" value="Unassembled WGS sequence"/>
</dbReference>
<protein>
    <recommendedName>
        <fullName evidence="4">Secreted protein</fullName>
    </recommendedName>
</protein>
<keyword evidence="1" id="KW-0732">Signal</keyword>
<evidence type="ECO:0008006" key="4">
    <source>
        <dbReference type="Google" id="ProtNLM"/>
    </source>
</evidence>
<name>A0ABV0NG31_9TELE</name>
<organism evidence="2 3">
    <name type="scientific">Goodea atripinnis</name>
    <dbReference type="NCBI Taxonomy" id="208336"/>
    <lineage>
        <taxon>Eukaryota</taxon>
        <taxon>Metazoa</taxon>
        <taxon>Chordata</taxon>
        <taxon>Craniata</taxon>
        <taxon>Vertebrata</taxon>
        <taxon>Euteleostomi</taxon>
        <taxon>Actinopterygii</taxon>
        <taxon>Neopterygii</taxon>
        <taxon>Teleostei</taxon>
        <taxon>Neoteleostei</taxon>
        <taxon>Acanthomorphata</taxon>
        <taxon>Ovalentaria</taxon>
        <taxon>Atherinomorphae</taxon>
        <taxon>Cyprinodontiformes</taxon>
        <taxon>Goodeidae</taxon>
        <taxon>Goodea</taxon>
    </lineage>
</organism>
<keyword evidence="3" id="KW-1185">Reference proteome</keyword>
<evidence type="ECO:0000313" key="2">
    <source>
        <dbReference type="EMBL" id="MEQ2170317.1"/>
    </source>
</evidence>
<evidence type="ECO:0000256" key="1">
    <source>
        <dbReference type="SAM" id="SignalP"/>
    </source>
</evidence>
<accession>A0ABV0NG31</accession>
<comment type="caution">
    <text evidence="2">The sequence shown here is derived from an EMBL/GenBank/DDBJ whole genome shotgun (WGS) entry which is preliminary data.</text>
</comment>
<sequence length="126" mass="14634">MIVSVVTKWKLLSLFVDTPLYLALPLPTVYEHHYIFECTHRTVIEECEEIFTEIAKKCIGLQMKTAPLSLHVPLIPLFRLRLTLVFATANYSFVRSFVVFRLSGTRIQGQQTQQRRPNVPLPRHLL</sequence>